<name>A0A4R9LXB8_9LEPT</name>
<protein>
    <submittedName>
        <fullName evidence="3">Uncharacterized protein</fullName>
    </submittedName>
</protein>
<accession>A0A4R9LXB8</accession>
<sequence length="370" mass="42818">MKRYLIPAIFFTIGLLLQVWLYFSWITFGLLSVSTILLSLLIFSISEMSTIPGKEDVVESSQENASETKEELKSEEIANEEESQTYIPPFFEDRDPIALAREIKKGESKALFCETVKQYSLPKRDPKISSLLYAFYDGIGFTECFWQKGALLVDSESNDLEWEEYEKDTIKELLPCLSRNKQKLYLPLSLNQNLFGLVCLTTKEKFSDSEIASHWESTLILSEKLLEKREYARALRDPKTSLFNKSHFYHTAKDKFYSQIRQTLVLLKFVKEKHSIEFAICLNEMIKKRGLNDSSLFQLEDSIVAGFIPNQNLDQFTYMMQSFVEELDELGYECELALGYSSPSEPNLKFDQWIKKAYISLENSILHNAA</sequence>
<evidence type="ECO:0000313" key="4">
    <source>
        <dbReference type="Proteomes" id="UP000298058"/>
    </source>
</evidence>
<reference evidence="3" key="1">
    <citation type="journal article" date="2019" name="PLoS Negl. Trop. Dis.">
        <title>Revisiting the worldwide diversity of Leptospira species in the environment.</title>
        <authorList>
            <person name="Vincent A.T."/>
            <person name="Schiettekatte O."/>
            <person name="Bourhy P."/>
            <person name="Veyrier F.J."/>
            <person name="Picardeau M."/>
        </authorList>
    </citation>
    <scope>NUCLEOTIDE SEQUENCE [LARGE SCALE GENOMIC DNA]</scope>
    <source>
        <strain evidence="3">201300427</strain>
    </source>
</reference>
<dbReference type="EMBL" id="RQHW01000042">
    <property type="protein sequence ID" value="TGN18910.1"/>
    <property type="molecule type" value="Genomic_DNA"/>
</dbReference>
<proteinExistence type="predicted"/>
<dbReference type="OrthoDB" id="318752at2"/>
<feature type="compositionally biased region" description="Basic and acidic residues" evidence="1">
    <location>
        <begin position="66"/>
        <end position="76"/>
    </location>
</feature>
<feature type="transmembrane region" description="Helical" evidence="2">
    <location>
        <begin position="29"/>
        <end position="46"/>
    </location>
</feature>
<keyword evidence="2" id="KW-0472">Membrane</keyword>
<feature type="region of interest" description="Disordered" evidence="1">
    <location>
        <begin position="56"/>
        <end position="81"/>
    </location>
</feature>
<evidence type="ECO:0000256" key="1">
    <source>
        <dbReference type="SAM" id="MobiDB-lite"/>
    </source>
</evidence>
<gene>
    <name evidence="3" type="ORF">EHS15_10850</name>
</gene>
<keyword evidence="4" id="KW-1185">Reference proteome</keyword>
<evidence type="ECO:0000256" key="2">
    <source>
        <dbReference type="SAM" id="Phobius"/>
    </source>
</evidence>
<keyword evidence="2" id="KW-0812">Transmembrane</keyword>
<evidence type="ECO:0000313" key="3">
    <source>
        <dbReference type="EMBL" id="TGN18910.1"/>
    </source>
</evidence>
<dbReference type="Proteomes" id="UP000298058">
    <property type="component" value="Unassembled WGS sequence"/>
</dbReference>
<organism evidence="3 4">
    <name type="scientific">Leptospira idonii</name>
    <dbReference type="NCBI Taxonomy" id="1193500"/>
    <lineage>
        <taxon>Bacteria</taxon>
        <taxon>Pseudomonadati</taxon>
        <taxon>Spirochaetota</taxon>
        <taxon>Spirochaetia</taxon>
        <taxon>Leptospirales</taxon>
        <taxon>Leptospiraceae</taxon>
        <taxon>Leptospira</taxon>
    </lineage>
</organism>
<comment type="caution">
    <text evidence="3">The sequence shown here is derived from an EMBL/GenBank/DDBJ whole genome shotgun (WGS) entry which is preliminary data.</text>
</comment>
<dbReference type="RefSeq" id="WP_135760594.1">
    <property type="nucleotide sequence ID" value="NZ_RQHW01000042.1"/>
</dbReference>
<dbReference type="AlphaFoldDB" id="A0A4R9LXB8"/>
<keyword evidence="2" id="KW-1133">Transmembrane helix</keyword>